<dbReference type="InterPro" id="IPR015590">
    <property type="entry name" value="Aldehyde_DH_dom"/>
</dbReference>
<evidence type="ECO:0000313" key="4">
    <source>
        <dbReference type="EMBL" id="CCK75310.1"/>
    </source>
</evidence>
<dbReference type="InterPro" id="IPR016161">
    <property type="entry name" value="Ald_DH/histidinol_DH"/>
</dbReference>
<evidence type="ECO:0000259" key="3">
    <source>
        <dbReference type="Pfam" id="PF00171"/>
    </source>
</evidence>
<dbReference type="AlphaFoldDB" id="R4YLC9"/>
<dbReference type="PATRIC" id="fig|698738.3.peg.1179"/>
<name>R4YLC9_OLEAN</name>
<keyword evidence="2" id="KW-0520">NAD</keyword>
<dbReference type="GO" id="GO:0008774">
    <property type="term" value="F:acetaldehyde dehydrogenase (acetylating) activity"/>
    <property type="evidence" value="ECO:0007669"/>
    <property type="project" value="InterPro"/>
</dbReference>
<dbReference type="SUPFAM" id="SSF53720">
    <property type="entry name" value="ALDH-like"/>
    <property type="match status" value="1"/>
</dbReference>
<evidence type="ECO:0000256" key="1">
    <source>
        <dbReference type="ARBA" id="ARBA00023002"/>
    </source>
</evidence>
<dbReference type="InterPro" id="IPR016162">
    <property type="entry name" value="Ald_DH_N"/>
</dbReference>
<dbReference type="Gene3D" id="3.40.605.10">
    <property type="entry name" value="Aldehyde Dehydrogenase, Chain A, domain 1"/>
    <property type="match status" value="1"/>
</dbReference>
<dbReference type="HOGENOM" id="CLU_028794_1_0_6"/>
<dbReference type="PANTHER" id="PTHR11699">
    <property type="entry name" value="ALDEHYDE DEHYDROGENASE-RELATED"/>
    <property type="match status" value="1"/>
</dbReference>
<dbReference type="NCBIfam" id="NF011927">
    <property type="entry name" value="PRK15398.1"/>
    <property type="match status" value="1"/>
</dbReference>
<dbReference type="KEGG" id="oai:OLEAN_C11340"/>
<dbReference type="EMBL" id="FO203512">
    <property type="protein sequence ID" value="CCK75310.1"/>
    <property type="molecule type" value="Genomic_DNA"/>
</dbReference>
<proteinExistence type="predicted"/>
<dbReference type="Proteomes" id="UP000032749">
    <property type="component" value="Chromosome"/>
</dbReference>
<dbReference type="PIRSF" id="PIRSF036410">
    <property type="entry name" value="EutE_PduP"/>
    <property type="match status" value="1"/>
</dbReference>
<gene>
    <name evidence="4" type="primary">eutE</name>
    <name evidence="4" type="ORF">OLEAN_C11340</name>
</gene>
<dbReference type="Gene3D" id="3.40.309.10">
    <property type="entry name" value="Aldehyde Dehydrogenase, Chain A, domain 2"/>
    <property type="match status" value="1"/>
</dbReference>
<keyword evidence="1" id="KW-0560">Oxidoreductase</keyword>
<feature type="domain" description="Aldehyde dehydrogenase" evidence="3">
    <location>
        <begin position="37"/>
        <end position="293"/>
    </location>
</feature>
<dbReference type="InterPro" id="IPR012408">
    <property type="entry name" value="Acetald_propionald_DH-rel"/>
</dbReference>
<dbReference type="STRING" id="698738.OLEAN_C11340"/>
<organism evidence="4 5">
    <name type="scientific">Oleispira antarctica RB-8</name>
    <dbReference type="NCBI Taxonomy" id="698738"/>
    <lineage>
        <taxon>Bacteria</taxon>
        <taxon>Pseudomonadati</taxon>
        <taxon>Pseudomonadota</taxon>
        <taxon>Gammaproteobacteria</taxon>
        <taxon>Oceanospirillales</taxon>
        <taxon>Oceanospirillaceae</taxon>
        <taxon>Oleispira</taxon>
    </lineage>
</organism>
<reference evidence="4 5" key="1">
    <citation type="journal article" date="2013" name="Nat. Commun.">
        <title>Genome sequence and functional genomic analysis of the oil-degrading bacterium Oleispira antarctica.</title>
        <authorList>
            <person name="Kube M."/>
            <person name="Chernikova T.N."/>
            <person name="Al-Ramahi Y."/>
            <person name="Beloqui A."/>
            <person name="Lopez-Cortez N."/>
            <person name="Guazzaroni M.E."/>
            <person name="Heipieper H.J."/>
            <person name="Klages S."/>
            <person name="Kotsyurbenko O.R."/>
            <person name="Langer I."/>
            <person name="Nechitaylo T.Y."/>
            <person name="Lunsdorf H."/>
            <person name="Fernandez M."/>
            <person name="Juarez S."/>
            <person name="Ciordia S."/>
            <person name="Singer A."/>
            <person name="Kagan O."/>
            <person name="Egorova O."/>
            <person name="Petit P.A."/>
            <person name="Stogios P."/>
            <person name="Kim Y."/>
            <person name="Tchigvintsev A."/>
            <person name="Flick R."/>
            <person name="Denaro R."/>
            <person name="Genovese M."/>
            <person name="Albar J.P."/>
            <person name="Reva O.N."/>
            <person name="Martinez-Gomariz M."/>
            <person name="Tran H."/>
            <person name="Ferrer M."/>
            <person name="Savchenko A."/>
            <person name="Yakunin A.F."/>
            <person name="Yakimov M.M."/>
            <person name="Golyshina O.V."/>
            <person name="Reinhardt R."/>
            <person name="Golyshin P.N."/>
        </authorList>
    </citation>
    <scope>NUCLEOTIDE SEQUENCE [LARGE SCALE GENOMIC DNA]</scope>
</reference>
<evidence type="ECO:0000256" key="2">
    <source>
        <dbReference type="ARBA" id="ARBA00023027"/>
    </source>
</evidence>
<dbReference type="InterPro" id="IPR016163">
    <property type="entry name" value="Ald_DH_C"/>
</dbReference>
<accession>R4YLC9</accession>
<sequence length="468" mass="49821">MTQQHLDSQQLEMIVKRVIEQLHAPQKDGERYGVYQTLDDAVAAAKIAQPQIRSLAKRNAIIASIRKLASEHIQELSELAVQETGFGRVSDKIRKNRLVIDRTPGTEVLIPMAITGDHGLSLVENAPWGVIASVTPSTNPSATIINNSISMIAAGNAVVFSPHPAAKAVSQRTIQLVNQASVKAGGPNGIVTCLEVPTLEAATQLFSYPGIHLLTVTGGDAVVSAARKVTDKRLIAAGPGNPPVVVDETADIERAAISIVQGASFDNNIVCVDEKEIIAVESIADALKAAMVRNGAVEISAQQAEAVAQLVLHDYPGPKAAPKSEWVGRDAAKIAAAAGFEVPASTRLLLLEADYDHVFARTEMMMPVIAMSRARDCDQAIDWAIELENDNKHSAAMHSRNIDNLSRMAEEINTSLFVKNGPCIAGLGAGGEGWASMTISTPTGEGVTNAATFVRKRRCTLVDAFRIV</sequence>
<dbReference type="Pfam" id="PF00171">
    <property type="entry name" value="Aldedh"/>
    <property type="match status" value="1"/>
</dbReference>
<evidence type="ECO:0000313" key="5">
    <source>
        <dbReference type="Proteomes" id="UP000032749"/>
    </source>
</evidence>
<dbReference type="OrthoDB" id="9815791at2"/>
<protein>
    <submittedName>
        <fullName evidence="4">Ethanolamine utilization protein EutE</fullName>
    </submittedName>
</protein>
<dbReference type="CDD" id="cd07121">
    <property type="entry name" value="ALDH_EutE"/>
    <property type="match status" value="1"/>
</dbReference>
<keyword evidence="5" id="KW-1185">Reference proteome</keyword>